<feature type="region of interest" description="Disordered" evidence="3">
    <location>
        <begin position="108"/>
        <end position="149"/>
    </location>
</feature>
<protein>
    <submittedName>
        <fullName evidence="4">Interferon-induced protein 44</fullName>
    </submittedName>
</protein>
<proteinExistence type="predicted"/>
<evidence type="ECO:0000313" key="5">
    <source>
        <dbReference type="Proteomes" id="UP000830375"/>
    </source>
</evidence>
<dbReference type="InterPro" id="IPR011010">
    <property type="entry name" value="DNA_brk_join_enz"/>
</dbReference>
<dbReference type="InterPro" id="IPR027417">
    <property type="entry name" value="P-loop_NTPase"/>
</dbReference>
<dbReference type="Gene3D" id="1.10.150.130">
    <property type="match status" value="1"/>
</dbReference>
<keyword evidence="2" id="KW-0233">DNA recombination</keyword>
<feature type="region of interest" description="Disordered" evidence="3">
    <location>
        <begin position="349"/>
        <end position="401"/>
    </location>
</feature>
<gene>
    <name evidence="4" type="ORF">H4Q32_022704</name>
</gene>
<keyword evidence="1" id="KW-0238">DNA-binding</keyword>
<dbReference type="Gene3D" id="1.10.443.10">
    <property type="entry name" value="Intergrase catalytic core"/>
    <property type="match status" value="1"/>
</dbReference>
<organism evidence="4 5">
    <name type="scientific">Labeo rohita</name>
    <name type="common">Indian major carp</name>
    <name type="synonym">Cyprinus rohita</name>
    <dbReference type="NCBI Taxonomy" id="84645"/>
    <lineage>
        <taxon>Eukaryota</taxon>
        <taxon>Metazoa</taxon>
        <taxon>Chordata</taxon>
        <taxon>Craniata</taxon>
        <taxon>Vertebrata</taxon>
        <taxon>Euteleostomi</taxon>
        <taxon>Actinopterygii</taxon>
        <taxon>Neopterygii</taxon>
        <taxon>Teleostei</taxon>
        <taxon>Ostariophysi</taxon>
        <taxon>Cypriniformes</taxon>
        <taxon>Cyprinidae</taxon>
        <taxon>Labeoninae</taxon>
        <taxon>Labeonini</taxon>
        <taxon>Labeo</taxon>
    </lineage>
</organism>
<sequence length="1257" mass="136972">MSKKTEKSKSGNKSGPHFTLCVPPCKRYITSGDTHSMCVVCLGAEHAMSALERTDCPHCEALPLRVLRSRKALFEEGAFTSVPQGVGPAAVEAERALHSWGSQLDLLEGMETGDPLSPSLPGRSDARSEGSEARTAATSSQGAGSSLLLSSSEEVDLESAIEEPLPQSLQYEELLEVVTRAVDKLNIDWPAEVKATLQRSKLDERFLRSKPPPPMRSLPFFPDLHSEISRSWERPFSARLFVPASDYYGNVVGLDERAYKAMPRVEQTLASYLSPSGASSLKAPTLPSKLLRTTSALVGKGYSAAGQAGACLHTMSVLQAYQADLLKGLAEGEKVDLEELQRTADLALRATKGQTPVPGQTPLSSSSSHSWAFECGSRHPVETGAEARGMDASPRGGGADMGDLWASPIRSLCHEGECTMSPLVLSSSSSSPGAGCYGTDVAEASSVCLSPDRSAPRSSGESTPGRGQSTISSPVLAGPSMVLGPDISPRRLSMGDSRQEGSPLTSGGHHPAPPSGVVEAVGVAPEGAQLIDSGLSTEVVETILQSRAPSTRKLYALKWKLFTSWCEERQQDPANCPVGTVLEFLQARFSTGLAHSTLKVYVAAISAYHALLDGVSVGKNPLVIRFLRGVLRLRPPTRPRVPTWDLTVVLEALCKPPFEPFFTLDQGMFLRSPPTHHSRLCSRPFVQVPSLSDAYVHRAALWRKSEQLFVCYGPPKKGSPASKETLSRWIVDAISTAYESSDLPSPLGVKAHSTRALGASKAFSAGVPIQDICNAAGWSTPLTFAGIWKSGGVGISFPKRSLDAARVPEGERPGYVCNLGSPRERDAASRSILPASLPSARFIHEADAGWLRTCFYASWLMTSPARDVPLSHWFDYTFFQSVVRQGRSQSVLWTQRLVPSGNQGPVLEAPCCRVTLQTDASLTGWGAVMSDNLTSGLWTGHHLTWHINCLEMFLVLIHFLTDLKDHHVADTYYTSIKYFYFKLAKFQPQPNQKYQKKEVLKKRLEMFSVNHPDVKHIKILVAGQVGAGKSSFINSVNNAFRGRMTSEAIVDQSSGKSFTKNLKSHRVRGADGDLPFVLTDIMGLQPKVLEGSQPEDIIKAIYGHVKDEYKFNEEEPLSHTSEDYVSDPLLSDQAFCLVYIVEANTIEGASDQLVDKLKIIRRRVSDKRIPQVIIMTKVDEACPLVKNDLKKVHTSKKIKEKMQLCSEMIGVPMNCIFPVKNYHDEIDTDDDVDVLILKAFDQIVNFANDRLMNAASN</sequence>
<feature type="compositionally biased region" description="Low complexity" evidence="3">
    <location>
        <begin position="136"/>
        <end position="149"/>
    </location>
</feature>
<dbReference type="InterPro" id="IPR013762">
    <property type="entry name" value="Integrase-like_cat_sf"/>
</dbReference>
<feature type="compositionally biased region" description="Polar residues" evidence="3">
    <location>
        <begin position="456"/>
        <end position="473"/>
    </location>
</feature>
<dbReference type="PANTHER" id="PTHR35617:SF3">
    <property type="entry name" value="CORE-BINDING (CB) DOMAIN-CONTAINING PROTEIN"/>
    <property type="match status" value="1"/>
</dbReference>
<dbReference type="Proteomes" id="UP000830375">
    <property type="component" value="Unassembled WGS sequence"/>
</dbReference>
<dbReference type="CDD" id="cd00882">
    <property type="entry name" value="Ras_like_GTPase"/>
    <property type="match status" value="1"/>
</dbReference>
<dbReference type="SUPFAM" id="SSF56349">
    <property type="entry name" value="DNA breaking-rejoining enzymes"/>
    <property type="match status" value="1"/>
</dbReference>
<feature type="compositionally biased region" description="Polar residues" evidence="3">
    <location>
        <begin position="352"/>
        <end position="370"/>
    </location>
</feature>
<evidence type="ECO:0000256" key="1">
    <source>
        <dbReference type="ARBA" id="ARBA00023125"/>
    </source>
</evidence>
<dbReference type="SUPFAM" id="SSF52540">
    <property type="entry name" value="P-loop containing nucleoside triphosphate hydrolases"/>
    <property type="match status" value="1"/>
</dbReference>
<feature type="region of interest" description="Disordered" evidence="3">
    <location>
        <begin position="448"/>
        <end position="518"/>
    </location>
</feature>
<accession>A0ABQ8MB33</accession>
<keyword evidence="5" id="KW-1185">Reference proteome</keyword>
<dbReference type="SUPFAM" id="SSF47823">
    <property type="entry name" value="lambda integrase-like, N-terminal domain"/>
    <property type="match status" value="1"/>
</dbReference>
<evidence type="ECO:0000256" key="2">
    <source>
        <dbReference type="ARBA" id="ARBA00023172"/>
    </source>
</evidence>
<comment type="caution">
    <text evidence="4">The sequence shown here is derived from an EMBL/GenBank/DDBJ whole genome shotgun (WGS) entry which is preliminary data.</text>
</comment>
<dbReference type="EMBL" id="JACTAM010000010">
    <property type="protein sequence ID" value="KAI2660100.1"/>
    <property type="molecule type" value="Genomic_DNA"/>
</dbReference>
<dbReference type="InterPro" id="IPR010998">
    <property type="entry name" value="Integrase_recombinase_N"/>
</dbReference>
<evidence type="ECO:0000313" key="4">
    <source>
        <dbReference type="EMBL" id="KAI2660100.1"/>
    </source>
</evidence>
<dbReference type="PANTHER" id="PTHR35617">
    <property type="entry name" value="PHAGE_INTEGRASE DOMAIN-CONTAINING PROTEIN"/>
    <property type="match status" value="1"/>
</dbReference>
<reference evidence="4 5" key="1">
    <citation type="submission" date="2022-01" db="EMBL/GenBank/DDBJ databases">
        <title>A high-quality chromosome-level genome assembly of rohu carp, Labeo rohita.</title>
        <authorList>
            <person name="Arick M.A. II"/>
            <person name="Hsu C.-Y."/>
            <person name="Magbanua Z."/>
            <person name="Pechanova O."/>
            <person name="Grover C."/>
            <person name="Miller E."/>
            <person name="Thrash A."/>
            <person name="Ezzel L."/>
            <person name="Alam S."/>
            <person name="Benzie J."/>
            <person name="Hamilton M."/>
            <person name="Karsi A."/>
            <person name="Lawrence M.L."/>
            <person name="Peterson D.G."/>
        </authorList>
    </citation>
    <scope>NUCLEOTIDE SEQUENCE [LARGE SCALE GENOMIC DNA]</scope>
    <source>
        <strain evidence="5">BAU-BD-2019</strain>
        <tissue evidence="4">Blood</tissue>
    </source>
</reference>
<dbReference type="Gene3D" id="3.40.50.300">
    <property type="entry name" value="P-loop containing nucleotide triphosphate hydrolases"/>
    <property type="match status" value="1"/>
</dbReference>
<evidence type="ECO:0000256" key="3">
    <source>
        <dbReference type="SAM" id="MobiDB-lite"/>
    </source>
</evidence>
<name>A0ABQ8MB33_LABRO</name>